<accession>A0A1G4WF60</accession>
<evidence type="ECO:0000313" key="8">
    <source>
        <dbReference type="Proteomes" id="UP000199707"/>
    </source>
</evidence>
<keyword evidence="1" id="KW-0805">Transcription regulation</keyword>
<evidence type="ECO:0000256" key="1">
    <source>
        <dbReference type="ARBA" id="ARBA00023015"/>
    </source>
</evidence>
<dbReference type="Proteomes" id="UP000199707">
    <property type="component" value="Unassembled WGS sequence"/>
</dbReference>
<organism evidence="7 8">
    <name type="scientific">Mycolicibacterium fluoranthenivorans</name>
    <dbReference type="NCBI Taxonomy" id="258505"/>
    <lineage>
        <taxon>Bacteria</taxon>
        <taxon>Bacillati</taxon>
        <taxon>Actinomycetota</taxon>
        <taxon>Actinomycetes</taxon>
        <taxon>Mycobacteriales</taxon>
        <taxon>Mycobacteriaceae</taxon>
        <taxon>Mycolicibacterium</taxon>
    </lineage>
</organism>
<evidence type="ECO:0000256" key="2">
    <source>
        <dbReference type="ARBA" id="ARBA00023125"/>
    </source>
</evidence>
<dbReference type="SUPFAM" id="SSF46689">
    <property type="entry name" value="Homeodomain-like"/>
    <property type="match status" value="1"/>
</dbReference>
<gene>
    <name evidence="7" type="ORF">SAMN02799620_03077</name>
</gene>
<name>A0A1G4WF60_9MYCO</name>
<reference evidence="8" key="1">
    <citation type="submission" date="2016-10" db="EMBL/GenBank/DDBJ databases">
        <authorList>
            <person name="Varghese N."/>
            <person name="Submissions S."/>
        </authorList>
    </citation>
    <scope>NUCLEOTIDE SEQUENCE [LARGE SCALE GENOMIC DNA]</scope>
    <source>
        <strain evidence="8">UNC267MFSha1.1M11</strain>
    </source>
</reference>
<feature type="compositionally biased region" description="Gly residues" evidence="5">
    <location>
        <begin position="213"/>
        <end position="229"/>
    </location>
</feature>
<dbReference type="InterPro" id="IPR009057">
    <property type="entry name" value="Homeodomain-like_sf"/>
</dbReference>
<sequence length="229" mass="24673">MARRRGWGGEPPRTDEEATARIIDAAVKLIAETGKGISIADVAAALGVIRQTVYRYFPTAEALMHAAAIASVDGFLDRLAGTVSGIADPAEAMTEGVMFTLEEVARTPHLAILLSEPYENARPSSMASDEAQDFGMRMINRFDVDWARHGYDDPALHELVEFTLRTMLSFFVAPNPPGRSREELRHFIKRWLGGAISAQSRSAGPGLRRSGEQGVGQARGGGGHLLDGG</sequence>
<evidence type="ECO:0000256" key="4">
    <source>
        <dbReference type="PROSITE-ProRule" id="PRU00335"/>
    </source>
</evidence>
<dbReference type="GO" id="GO:0000976">
    <property type="term" value="F:transcription cis-regulatory region binding"/>
    <property type="evidence" value="ECO:0007669"/>
    <property type="project" value="TreeGrafter"/>
</dbReference>
<keyword evidence="3" id="KW-0804">Transcription</keyword>
<protein>
    <submittedName>
        <fullName evidence="7">Transcriptional regulator, TetR family</fullName>
    </submittedName>
</protein>
<feature type="region of interest" description="Disordered" evidence="5">
    <location>
        <begin position="199"/>
        <end position="229"/>
    </location>
</feature>
<dbReference type="RefSeq" id="WP_090358971.1">
    <property type="nucleotide sequence ID" value="NZ_FMUB01000006.1"/>
</dbReference>
<proteinExistence type="predicted"/>
<dbReference type="GO" id="GO:0003700">
    <property type="term" value="F:DNA-binding transcription factor activity"/>
    <property type="evidence" value="ECO:0007669"/>
    <property type="project" value="TreeGrafter"/>
</dbReference>
<dbReference type="InterPro" id="IPR050109">
    <property type="entry name" value="HTH-type_TetR-like_transc_reg"/>
</dbReference>
<dbReference type="Gene3D" id="1.10.357.10">
    <property type="entry name" value="Tetracycline Repressor, domain 2"/>
    <property type="match status" value="1"/>
</dbReference>
<evidence type="ECO:0000259" key="6">
    <source>
        <dbReference type="PROSITE" id="PS50977"/>
    </source>
</evidence>
<dbReference type="PRINTS" id="PR00455">
    <property type="entry name" value="HTHTETR"/>
</dbReference>
<evidence type="ECO:0000256" key="3">
    <source>
        <dbReference type="ARBA" id="ARBA00023163"/>
    </source>
</evidence>
<dbReference type="Pfam" id="PF00440">
    <property type="entry name" value="TetR_N"/>
    <property type="match status" value="1"/>
</dbReference>
<dbReference type="EMBL" id="FMUB01000006">
    <property type="protein sequence ID" value="SCX21760.1"/>
    <property type="molecule type" value="Genomic_DNA"/>
</dbReference>
<keyword evidence="2 4" id="KW-0238">DNA-binding</keyword>
<evidence type="ECO:0000313" key="7">
    <source>
        <dbReference type="EMBL" id="SCX21760.1"/>
    </source>
</evidence>
<dbReference type="PANTHER" id="PTHR30055:SF234">
    <property type="entry name" value="HTH-TYPE TRANSCRIPTIONAL REGULATOR BETI"/>
    <property type="match status" value="1"/>
</dbReference>
<dbReference type="PROSITE" id="PS50977">
    <property type="entry name" value="HTH_TETR_2"/>
    <property type="match status" value="1"/>
</dbReference>
<dbReference type="AlphaFoldDB" id="A0A1G4WF60"/>
<evidence type="ECO:0000256" key="5">
    <source>
        <dbReference type="SAM" id="MobiDB-lite"/>
    </source>
</evidence>
<feature type="DNA-binding region" description="H-T-H motif" evidence="4">
    <location>
        <begin position="38"/>
        <end position="57"/>
    </location>
</feature>
<dbReference type="InterPro" id="IPR001647">
    <property type="entry name" value="HTH_TetR"/>
</dbReference>
<dbReference type="PANTHER" id="PTHR30055">
    <property type="entry name" value="HTH-TYPE TRANSCRIPTIONAL REGULATOR RUTR"/>
    <property type="match status" value="1"/>
</dbReference>
<feature type="domain" description="HTH tetR-type" evidence="6">
    <location>
        <begin position="16"/>
        <end position="75"/>
    </location>
</feature>
<dbReference type="STRING" id="1502745.SAMN02799620_03077"/>